<dbReference type="GO" id="GO:0003333">
    <property type="term" value="P:amino acid transmembrane transport"/>
    <property type="evidence" value="ECO:0000318"/>
    <property type="project" value="GO_Central"/>
</dbReference>
<feature type="transmembrane region" description="Helical" evidence="5">
    <location>
        <begin position="28"/>
        <end position="50"/>
    </location>
</feature>
<evidence type="ECO:0000256" key="3">
    <source>
        <dbReference type="ARBA" id="ARBA00022989"/>
    </source>
</evidence>
<dbReference type="GO" id="GO:0015179">
    <property type="term" value="F:L-amino acid transmembrane transporter activity"/>
    <property type="evidence" value="ECO:0000318"/>
    <property type="project" value="GO_Central"/>
</dbReference>
<keyword evidence="3 5" id="KW-1133">Transmembrane helix</keyword>
<evidence type="ECO:0000256" key="4">
    <source>
        <dbReference type="ARBA" id="ARBA00023136"/>
    </source>
</evidence>
<comment type="subcellular location">
    <subcellularLocation>
        <location evidence="1">Membrane</location>
        <topology evidence="1">Multi-pass membrane protein</topology>
    </subcellularLocation>
</comment>
<feature type="non-terminal residue" evidence="6">
    <location>
        <position position="1"/>
    </location>
</feature>
<feature type="transmembrane region" description="Helical" evidence="5">
    <location>
        <begin position="182"/>
        <end position="203"/>
    </location>
</feature>
<dbReference type="PANTHER" id="PTHR11785:SF512">
    <property type="entry name" value="SOBREMESA, ISOFORM B"/>
    <property type="match status" value="1"/>
</dbReference>
<feature type="transmembrane region" description="Helical" evidence="5">
    <location>
        <begin position="363"/>
        <end position="382"/>
    </location>
</feature>
<dbReference type="InParanoid" id="A7T184"/>
<dbReference type="FunFam" id="1.20.1740.10:FF:000151">
    <property type="entry name" value="Predicted protein"/>
    <property type="match status" value="1"/>
</dbReference>
<dbReference type="STRING" id="45351.A7T184"/>
<evidence type="ECO:0000256" key="1">
    <source>
        <dbReference type="ARBA" id="ARBA00004141"/>
    </source>
</evidence>
<evidence type="ECO:0000313" key="6">
    <source>
        <dbReference type="EMBL" id="EDO30280.1"/>
    </source>
</evidence>
<protein>
    <submittedName>
        <fullName evidence="6">Uncharacterized protein</fullName>
    </submittedName>
</protein>
<gene>
    <name evidence="6" type="ORF">NEMVEDRAFT_v1g141499</name>
</gene>
<sequence>IGFLLIPSTGEYMIIKQTLGSPLAFSIVWLKLIIVIPCSSAITALTFSAYAIEPFFRDCFERDDLEAPRKILAAFTLCFITYVNVMSAKVAARVQNVFTVGKTLALVMIIITGLVRLARDKGSSTNNFDEPFDGTTSVIGRIGLAFQAGLWAFEGCCFNFFLTYELVNVNLVVLYRNMPLAVLGSISGVTAIYFLVNIAYFAVLTSDEVKESPATGVAFAAKMYGSFDWIIPVCVACSVFGSQNASTFTSGRIFFAAAREGHLPSFLAMIHRTKRTPVPSLLFQVSMNIFYCFEKKCALTWSGYFRISIWQFVQRNHNMLVRSHPSTLRFLYSQLPILVPVLFFLMSVYLALSPAVSAPMESLWSFLLLMSGIPVYYVLIHWKLAPKCISRMLGKE</sequence>
<dbReference type="Gene3D" id="1.20.1740.10">
    <property type="entry name" value="Amino acid/polyamine transporter I"/>
    <property type="match status" value="1"/>
</dbReference>
<dbReference type="OMA" id="FRISIWQ"/>
<evidence type="ECO:0000256" key="5">
    <source>
        <dbReference type="SAM" id="Phobius"/>
    </source>
</evidence>
<evidence type="ECO:0000256" key="2">
    <source>
        <dbReference type="ARBA" id="ARBA00022692"/>
    </source>
</evidence>
<dbReference type="PANTHER" id="PTHR11785">
    <property type="entry name" value="AMINO ACID TRANSPORTER"/>
    <property type="match status" value="1"/>
</dbReference>
<feature type="transmembrane region" description="Helical" evidence="5">
    <location>
        <begin position="330"/>
        <end position="351"/>
    </location>
</feature>
<dbReference type="EMBL" id="DS470088">
    <property type="protein sequence ID" value="EDO30280.1"/>
    <property type="molecule type" value="Genomic_DNA"/>
</dbReference>
<dbReference type="PIRSF" id="PIRSF006060">
    <property type="entry name" value="AA_transporter"/>
    <property type="match status" value="1"/>
</dbReference>
<dbReference type="GO" id="GO:0016020">
    <property type="term" value="C:membrane"/>
    <property type="evidence" value="ECO:0007669"/>
    <property type="project" value="UniProtKB-SubCell"/>
</dbReference>
<dbReference type="AlphaFoldDB" id="A7T184"/>
<proteinExistence type="predicted"/>
<name>A7T184_NEMVE</name>
<dbReference type="InterPro" id="IPR002293">
    <property type="entry name" value="AA/rel_permease1"/>
</dbReference>
<dbReference type="HOGENOM" id="CLU_007946_3_0_1"/>
<feature type="transmembrane region" description="Helical" evidence="5">
    <location>
        <begin position="71"/>
        <end position="91"/>
    </location>
</feature>
<evidence type="ECO:0000313" key="7">
    <source>
        <dbReference type="Proteomes" id="UP000001593"/>
    </source>
</evidence>
<feature type="transmembrane region" description="Helical" evidence="5">
    <location>
        <begin position="97"/>
        <end position="117"/>
    </location>
</feature>
<keyword evidence="4 5" id="KW-0472">Membrane</keyword>
<feature type="transmembrane region" description="Helical" evidence="5">
    <location>
        <begin position="138"/>
        <end position="162"/>
    </location>
</feature>
<organism evidence="6 7">
    <name type="scientific">Nematostella vectensis</name>
    <name type="common">Starlet sea anemone</name>
    <dbReference type="NCBI Taxonomy" id="45351"/>
    <lineage>
        <taxon>Eukaryota</taxon>
        <taxon>Metazoa</taxon>
        <taxon>Cnidaria</taxon>
        <taxon>Anthozoa</taxon>
        <taxon>Hexacorallia</taxon>
        <taxon>Actiniaria</taxon>
        <taxon>Edwardsiidae</taxon>
        <taxon>Nematostella</taxon>
    </lineage>
</organism>
<dbReference type="Proteomes" id="UP000001593">
    <property type="component" value="Unassembled WGS sequence"/>
</dbReference>
<dbReference type="eggNOG" id="KOG1287">
    <property type="taxonomic scope" value="Eukaryota"/>
</dbReference>
<accession>A7T184</accession>
<dbReference type="Pfam" id="PF13520">
    <property type="entry name" value="AA_permease_2"/>
    <property type="match status" value="1"/>
</dbReference>
<keyword evidence="2 5" id="KW-0812">Transmembrane</keyword>
<reference evidence="6 7" key="1">
    <citation type="journal article" date="2007" name="Science">
        <title>Sea anemone genome reveals ancestral eumetazoan gene repertoire and genomic organization.</title>
        <authorList>
            <person name="Putnam N.H."/>
            <person name="Srivastava M."/>
            <person name="Hellsten U."/>
            <person name="Dirks B."/>
            <person name="Chapman J."/>
            <person name="Salamov A."/>
            <person name="Terry A."/>
            <person name="Shapiro H."/>
            <person name="Lindquist E."/>
            <person name="Kapitonov V.V."/>
            <person name="Jurka J."/>
            <person name="Genikhovich G."/>
            <person name="Grigoriev I.V."/>
            <person name="Lucas S.M."/>
            <person name="Steele R.E."/>
            <person name="Finnerty J.R."/>
            <person name="Technau U."/>
            <person name="Martindale M.Q."/>
            <person name="Rokhsar D.S."/>
        </authorList>
    </citation>
    <scope>NUCLEOTIDE SEQUENCE [LARGE SCALE GENOMIC DNA]</scope>
    <source>
        <strain evidence="7">CH2 X CH6</strain>
    </source>
</reference>
<keyword evidence="7" id="KW-1185">Reference proteome</keyword>
<dbReference type="PhylomeDB" id="A7T184"/>
<dbReference type="InterPro" id="IPR050598">
    <property type="entry name" value="AminoAcid_Transporter"/>
</dbReference>